<evidence type="ECO:0000313" key="2">
    <source>
        <dbReference type="EMBL" id="PSR29606.1"/>
    </source>
</evidence>
<comment type="caution">
    <text evidence="2">The sequence shown here is derived from an EMBL/GenBank/DDBJ whole genome shotgun (WGS) entry which is preliminary data.</text>
</comment>
<dbReference type="AlphaFoldDB" id="A0A2T2X566"/>
<name>A0A2T2X566_9FIRM</name>
<protein>
    <recommendedName>
        <fullName evidence="1">DUF6671 domain-containing protein</fullName>
    </recommendedName>
</protein>
<accession>A0A2T2X566</accession>
<evidence type="ECO:0000313" key="3">
    <source>
        <dbReference type="Proteomes" id="UP000242699"/>
    </source>
</evidence>
<gene>
    <name evidence="2" type="ORF">C7B43_08075</name>
</gene>
<dbReference type="InterPro" id="IPR046612">
    <property type="entry name" value="DUF6671"/>
</dbReference>
<reference evidence="2 3" key="1">
    <citation type="journal article" date="2014" name="BMC Genomics">
        <title>Comparison of environmental and isolate Sulfobacillus genomes reveals diverse carbon, sulfur, nitrogen, and hydrogen metabolisms.</title>
        <authorList>
            <person name="Justice N.B."/>
            <person name="Norman A."/>
            <person name="Brown C.T."/>
            <person name="Singh A."/>
            <person name="Thomas B.C."/>
            <person name="Banfield J.F."/>
        </authorList>
    </citation>
    <scope>NUCLEOTIDE SEQUENCE [LARGE SCALE GENOMIC DNA]</scope>
    <source>
        <strain evidence="2">AMDSBA1</strain>
    </source>
</reference>
<organism evidence="2 3">
    <name type="scientific">Sulfobacillus benefaciens</name>
    <dbReference type="NCBI Taxonomy" id="453960"/>
    <lineage>
        <taxon>Bacteria</taxon>
        <taxon>Bacillati</taxon>
        <taxon>Bacillota</taxon>
        <taxon>Clostridia</taxon>
        <taxon>Eubacteriales</taxon>
        <taxon>Clostridiales Family XVII. Incertae Sedis</taxon>
        <taxon>Sulfobacillus</taxon>
    </lineage>
</organism>
<feature type="domain" description="DUF6671" evidence="1">
    <location>
        <begin position="73"/>
        <end position="290"/>
    </location>
</feature>
<dbReference type="Pfam" id="PF20376">
    <property type="entry name" value="DUF6671"/>
    <property type="match status" value="1"/>
</dbReference>
<dbReference type="Proteomes" id="UP000242699">
    <property type="component" value="Unassembled WGS sequence"/>
</dbReference>
<proteinExistence type="predicted"/>
<evidence type="ECO:0000259" key="1">
    <source>
        <dbReference type="Pfam" id="PF20376"/>
    </source>
</evidence>
<sequence>MTQDQASIHPYQGRKVVLATKHQKEQVLGPPLQSAVGLMLCVPKNLDTDVLGTFTGEVERIGTPRETALKKARWGMAVTGLPLGLASEGSFGPDPQLLFAPTCHELLAFVDDERGIEVIEQIIDLETNYANQSVHHPSELQEFLVRVKFPSHGLIVRPNSGFQPGFLFKGITDTETLHQAVTACASSSEDGLAYVQTDMRAHMNPMRRHVLAKVATKLGQRLATLCPRCSTPGWGLVDLIRGLPCEWCGGETLLTHLEVYGCPGCGYKENQPRHDGLHFASAAHCPRCNP</sequence>
<dbReference type="EMBL" id="PXYT01000015">
    <property type="protein sequence ID" value="PSR29606.1"/>
    <property type="molecule type" value="Genomic_DNA"/>
</dbReference>